<dbReference type="Pfam" id="PF16850">
    <property type="entry name" value="Inhibitor_I66"/>
    <property type="match status" value="1"/>
</dbReference>
<dbReference type="GO" id="GO:0004867">
    <property type="term" value="F:serine-type endopeptidase inhibitor activity"/>
    <property type="evidence" value="ECO:0007669"/>
    <property type="project" value="InterPro"/>
</dbReference>
<protein>
    <submittedName>
        <fullName evidence="1">Uncharacterized protein</fullName>
    </submittedName>
</protein>
<organism evidence="1 2">
    <name type="scientific">Fibroporia radiculosa</name>
    <dbReference type="NCBI Taxonomy" id="599839"/>
    <lineage>
        <taxon>Eukaryota</taxon>
        <taxon>Fungi</taxon>
        <taxon>Dikarya</taxon>
        <taxon>Basidiomycota</taxon>
        <taxon>Agaricomycotina</taxon>
        <taxon>Agaricomycetes</taxon>
        <taxon>Polyporales</taxon>
        <taxon>Fibroporiaceae</taxon>
        <taxon>Fibroporia</taxon>
    </lineage>
</organism>
<dbReference type="InParanoid" id="J4IAQ3"/>
<dbReference type="Proteomes" id="UP000006352">
    <property type="component" value="Unassembled WGS sequence"/>
</dbReference>
<dbReference type="HOGENOM" id="CLU_1875469_0_0_1"/>
<gene>
    <name evidence="1" type="ORF">FIBRA_05439</name>
</gene>
<dbReference type="InterPro" id="IPR031755">
    <property type="entry name" value="Inhibitor_I66"/>
</dbReference>
<dbReference type="EMBL" id="HE797110">
    <property type="protein sequence ID" value="CCM03311.1"/>
    <property type="molecule type" value="Genomic_DNA"/>
</dbReference>
<sequence>MSFRHHTSVLPVFPQLPPRFNRPLQSGTYIINKVASGEGSYVGRNIVEDLSLLPKRVVIHPPGVEFSFLACSANTHAGDDLKWEIIDLGDGRYKLTVGGAPTSEKEDLVWALLLEQERAKYRESPQIYRLGKFYEG</sequence>
<accession>J4IAQ3</accession>
<dbReference type="Gene3D" id="2.80.10.50">
    <property type="match status" value="1"/>
</dbReference>
<reference evidence="1 2" key="1">
    <citation type="journal article" date="2012" name="Appl. Environ. Microbiol.">
        <title>Short-read sequencing for genomic analysis of the brown rot fungus Fibroporia radiculosa.</title>
        <authorList>
            <person name="Tang J.D."/>
            <person name="Perkins A.D."/>
            <person name="Sonstegard T.S."/>
            <person name="Schroeder S.G."/>
            <person name="Burgess S.C."/>
            <person name="Diehl S.V."/>
        </authorList>
    </citation>
    <scope>NUCLEOTIDE SEQUENCE [LARGE SCALE GENOMIC DNA]</scope>
    <source>
        <strain evidence="1 2">TFFH 294</strain>
    </source>
</reference>
<keyword evidence="2" id="KW-1185">Reference proteome</keyword>
<name>J4IAQ3_9APHY</name>
<dbReference type="AlphaFoldDB" id="J4IAQ3"/>
<dbReference type="RefSeq" id="XP_012182594.1">
    <property type="nucleotide sequence ID" value="XM_012327204.1"/>
</dbReference>
<dbReference type="GeneID" id="24098222"/>
<evidence type="ECO:0000313" key="2">
    <source>
        <dbReference type="Proteomes" id="UP000006352"/>
    </source>
</evidence>
<dbReference type="OrthoDB" id="2794653at2759"/>
<evidence type="ECO:0000313" key="1">
    <source>
        <dbReference type="EMBL" id="CCM03311.1"/>
    </source>
</evidence>
<proteinExistence type="predicted"/>